<organism evidence="6">
    <name type="scientific">Neospora caninum (strain Liverpool)</name>
    <dbReference type="NCBI Taxonomy" id="572307"/>
    <lineage>
        <taxon>Eukaryota</taxon>
        <taxon>Sar</taxon>
        <taxon>Alveolata</taxon>
        <taxon>Apicomplexa</taxon>
        <taxon>Conoidasida</taxon>
        <taxon>Coccidia</taxon>
        <taxon>Eucoccidiorida</taxon>
        <taxon>Eimeriorina</taxon>
        <taxon>Sarcocystidae</taxon>
        <taxon>Neospora</taxon>
    </lineage>
</organism>
<evidence type="ECO:0000256" key="4">
    <source>
        <dbReference type="SAM" id="Coils"/>
    </source>
</evidence>
<feature type="compositionally biased region" description="Basic and acidic residues" evidence="5">
    <location>
        <begin position="477"/>
        <end position="494"/>
    </location>
</feature>
<evidence type="ECO:0000256" key="2">
    <source>
        <dbReference type="ARBA" id="ARBA00022614"/>
    </source>
</evidence>
<dbReference type="SUPFAM" id="SSF52047">
    <property type="entry name" value="RNI-like"/>
    <property type="match status" value="2"/>
</dbReference>
<feature type="compositionally biased region" description="Pro residues" evidence="5">
    <location>
        <begin position="587"/>
        <end position="609"/>
    </location>
</feature>
<feature type="region of interest" description="Disordered" evidence="5">
    <location>
        <begin position="518"/>
        <end position="710"/>
    </location>
</feature>
<evidence type="ECO:0000313" key="6">
    <source>
        <dbReference type="EMBL" id="CEL65669.1"/>
    </source>
</evidence>
<dbReference type="GO" id="GO:0048471">
    <property type="term" value="C:perinuclear region of cytoplasm"/>
    <property type="evidence" value="ECO:0007669"/>
    <property type="project" value="TreeGrafter"/>
</dbReference>
<gene>
    <name evidence="6" type="ORF">BN1204_015100</name>
</gene>
<dbReference type="InterPro" id="IPR027038">
    <property type="entry name" value="RanGap"/>
</dbReference>
<dbReference type="GO" id="GO:0005829">
    <property type="term" value="C:cytosol"/>
    <property type="evidence" value="ECO:0007669"/>
    <property type="project" value="TreeGrafter"/>
</dbReference>
<dbReference type="GO" id="GO:0005096">
    <property type="term" value="F:GTPase activator activity"/>
    <property type="evidence" value="ECO:0007669"/>
    <property type="project" value="UniProtKB-KW"/>
</dbReference>
<feature type="region of interest" description="Disordered" evidence="5">
    <location>
        <begin position="839"/>
        <end position="865"/>
    </location>
</feature>
<dbReference type="Gene3D" id="3.80.10.10">
    <property type="entry name" value="Ribonuclease Inhibitor"/>
    <property type="match status" value="2"/>
</dbReference>
<dbReference type="PANTHER" id="PTHR24113:SF12">
    <property type="entry name" value="RAN GTPASE-ACTIVATING PROTEIN 1"/>
    <property type="match status" value="1"/>
</dbReference>
<dbReference type="GO" id="GO:0031267">
    <property type="term" value="F:small GTPase binding"/>
    <property type="evidence" value="ECO:0007669"/>
    <property type="project" value="TreeGrafter"/>
</dbReference>
<dbReference type="GO" id="GO:0005634">
    <property type="term" value="C:nucleus"/>
    <property type="evidence" value="ECO:0007669"/>
    <property type="project" value="TreeGrafter"/>
</dbReference>
<keyword evidence="1" id="KW-0343">GTPase activation</keyword>
<feature type="region of interest" description="Disordered" evidence="5">
    <location>
        <begin position="443"/>
        <end position="494"/>
    </location>
</feature>
<feature type="compositionally biased region" description="Acidic residues" evidence="5">
    <location>
        <begin position="2292"/>
        <end position="2307"/>
    </location>
</feature>
<feature type="region of interest" description="Disordered" evidence="5">
    <location>
        <begin position="1846"/>
        <end position="1866"/>
    </location>
</feature>
<evidence type="ECO:0000256" key="1">
    <source>
        <dbReference type="ARBA" id="ARBA00022468"/>
    </source>
</evidence>
<dbReference type="GO" id="GO:0006913">
    <property type="term" value="P:nucleocytoplasmic transport"/>
    <property type="evidence" value="ECO:0007669"/>
    <property type="project" value="TreeGrafter"/>
</dbReference>
<feature type="compositionally biased region" description="Basic and acidic residues" evidence="5">
    <location>
        <begin position="2245"/>
        <end position="2257"/>
    </location>
</feature>
<evidence type="ECO:0000256" key="5">
    <source>
        <dbReference type="SAM" id="MobiDB-lite"/>
    </source>
</evidence>
<protein>
    <submittedName>
        <fullName evidence="6">Uncharacterized protein</fullName>
    </submittedName>
</protein>
<feature type="compositionally biased region" description="Basic and acidic residues" evidence="5">
    <location>
        <begin position="2324"/>
        <end position="2336"/>
    </location>
</feature>
<reference evidence="6" key="1">
    <citation type="journal article" date="2015" name="PLoS ONE">
        <title>Comprehensive Evaluation of Toxoplasma gondii VEG and Neospora caninum LIV Genomes with Tachyzoite Stage Transcriptome and Proteome Defines Novel Transcript Features.</title>
        <authorList>
            <person name="Ramaprasad A."/>
            <person name="Mourier T."/>
            <person name="Naeem R."/>
            <person name="Malas T.B."/>
            <person name="Moussa E."/>
            <person name="Panigrahi A."/>
            <person name="Vermont S.J."/>
            <person name="Otto T.D."/>
            <person name="Wastling J."/>
            <person name="Pain A."/>
        </authorList>
    </citation>
    <scope>NUCLEOTIDE SEQUENCE</scope>
    <source>
        <strain evidence="6">Liverpool</strain>
    </source>
</reference>
<keyword evidence="4" id="KW-0175">Coiled coil</keyword>
<feature type="compositionally biased region" description="Pro residues" evidence="5">
    <location>
        <begin position="567"/>
        <end position="579"/>
    </location>
</feature>
<feature type="compositionally biased region" description="Acidic residues" evidence="5">
    <location>
        <begin position="2258"/>
        <end position="2283"/>
    </location>
</feature>
<feature type="coiled-coil region" evidence="4">
    <location>
        <begin position="1090"/>
        <end position="1126"/>
    </location>
</feature>
<keyword evidence="2" id="KW-0433">Leucine-rich repeat</keyword>
<feature type="compositionally biased region" description="Low complexity" evidence="5">
    <location>
        <begin position="543"/>
        <end position="562"/>
    </location>
</feature>
<evidence type="ECO:0000256" key="3">
    <source>
        <dbReference type="ARBA" id="ARBA00022737"/>
    </source>
</evidence>
<dbReference type="PANTHER" id="PTHR24113">
    <property type="entry name" value="RAN GTPASE-ACTIVATING PROTEIN 1"/>
    <property type="match status" value="1"/>
</dbReference>
<feature type="compositionally biased region" description="Low complexity" evidence="5">
    <location>
        <begin position="2229"/>
        <end position="2243"/>
    </location>
</feature>
<feature type="region of interest" description="Disordered" evidence="5">
    <location>
        <begin position="1135"/>
        <end position="1159"/>
    </location>
</feature>
<feature type="compositionally biased region" description="Basic and acidic residues" evidence="5">
    <location>
        <begin position="1136"/>
        <end position="1145"/>
    </location>
</feature>
<feature type="region of interest" description="Disordered" evidence="5">
    <location>
        <begin position="2201"/>
        <end position="2353"/>
    </location>
</feature>
<dbReference type="EMBL" id="LN714479">
    <property type="protein sequence ID" value="CEL65669.1"/>
    <property type="molecule type" value="Genomic_DNA"/>
</dbReference>
<accession>A0A0F7U730</accession>
<sequence length="2353" mass="256171">MNRLEQLRRGEGLLTFGVVQDSLAVPGPTVPGVDDPKNATPSNCSEWLTPSDLQRLSLPGAARWLPVASPSAGRFDRLRDLSLKDEEDEEQLLPGLKVRLREPVKRENTFQVAEPDAWHPASPSLIRERDSTNVGTRSTANVFPFERIQATQPSETRILGGYTEQLTAPFERAGATTEKFAYNPCAPKLPYTGLWHDEAPGISNQASDDHQLELLQKPPANRSDEAALLRTQAAKVCPRAAKVLLEDMRRDTQDAPDAKGPADLQERLFMANKQFLSDDERVENLMLAAVQPGLAPGAALRAQEQDQRHRQRGKAAAEAKARAITSFWDSRKPGSEARRLPLEAEPWQLKDARIQKEVEKSRVSLTGPELAVHRRQSHKRMIIYADRFFGDLGASPEEAQADYLGFVGGGPTTVPREISSEGRHQANAESLIARLEMRLTGEARGREPEGGGSAAHGRTVRDDSGFRRLKSGPQRRGAPDGECGTREEWGEQRMSEDVLGLHRAMRLAANLERDQEKEAEALGIPIQRRGRTKDGSGAATGKATEPPVEKAAVAPAASEPLVSGPQGKPPATSPSPAPPTEEAKALPEPPPAKKVVPGPPPKKTPPPPGAGKKALFPPPKKGKGGEALKALGPKIKLAFQEAPTHAASSPGGGQADGQSHAVSPSPEAFPKTVGGPGNAATLGDMPELATRLDSDSDEEPNLPLPLLLPQSDEPSAALSSWSALDAIRRTRFPATLRPKPVFDNVGRVILPPRRNAGAPVAGAEDAVWSGDASGIADASGRVSYKLVYDAPVYTGPSYEVMAEYQPELEAGAKPVGPGADTLIFEPAASRAAYAGSRGRRAVVGKERGRQGTEQGGRRRGREERSLLPRATQLDLVTRYPHDETSRASLSLLGVNDDGWVSSGVSRLANCVADLTTAPSALGVLEMLGEQGKSGKAVAEAAVWPAMLSEEGALGENVETLKQVECVVDGGFSYLKLEATPRSDAKSGRQHAGLSLWEQHSSAKKTRRHELVDSFGRVWVAPFPSRVFAPVHLMGKDSKFTKREEALQARYAYPEGQFSPGYYVKEPDVEETRQAMLQAQPPRMSVFEFQAKMHQLKLAKTREEATRAEIEEKAVEARLKIEEQKADMQFKMLKCRGRAEDPKKQVPDSSSKGEGATGLPRFVDLNADQLKERYRAIKKKNAQDKILPQIKSLIAERTDRPRTKVKFMGRHRHPKGRGKEVVLAEQKKKERILRMLAAPQKHVNTAALLAEIKALEREQGDDSDEFESVSTQYTYESFTVSSYDTVDDSFPPYTFNYPRYEPCSETFFAMKNDRLNYSGILLVSEDFRYADSKGLGLPLMNMLPTGGFLHHLMYVEARGTALFFYTARKFSKTVGGRLAMRPFAKSLEPSHLLVDGTEDWTPLFGVCVDASTEVEVLTVDPFSSQTEDLHYLAIRISGRNANCLPGAPPLEVAPPSKDMSASRPKKTAEERLAEAETVTVLLSADTEAETLLWHRLVKRRLAFAKYAKALAETTRDRPALSIAEFCLSGVNTAVLSLKGVPFNPGLDSVLLSNLDEEKKVSFLDLSYRSLNDADISELMDLFPFFAECVDLSCNQIEARNPVEVCKFINTLHATGADLSDNPLGERESGGCLLCTLLTQSLLSRLDLNRCRFGAEAAKAFRENAATIRRPVERPVTLSLTGNDLAAPDLVAIVTSVKAKIPGVKRISFANNSALTAEEFRAAVETSLHKVDLSIINFDSDQRSSPSLSTPISGDMSLLRSLPLTLSGRLLGAGWRVKGDRYVWSPAVKQFPPRRALSAETTVDFRQKEPEPGDDHGVPLVYFELRGPALIWSDVPTREAAWLCPEGQQLTAGKPRPTGPLTTDPTAPSQTVSGMLLYRVRVDFDAKPMILTVEGFDLFVSEAGGTPAPVTLPLLDGTPEQPTISYVLRGPTDAVTLEWARVLHARLAGAYYVRTEERSAYPLSQSALRFFESAAGTILDFGGCSVSPMGLKAIFFFLCKYTWLKSIIMCNMQLSGIHLRFLSSEAWQLYDLDLLDLSFNEFTNSTVEMLTSVLSFRSCDRLLLDRNPFTDTPEVADLFLKVGCGRDVGCFSLNGCCLGNRFAEALASGIKEKAPFGPHCQLSLVELQSNFIDEAPLRNLVQALVTAMPTLQKVNVFGNIDRGTHASVPFANFTQTFLDIPARVQHVVGPQKKRARRLRMQVGRGAHAPPAATVNAGNVSADSEGRPEPEQPAAEAAKTEGAQAPETAERAEGDEKGEGTEEANSEEGDEKGEGTEEANSEEGDEKSEGADTSDSAEDTEEDDESESAEGSEKAVEATGDASDWPRATRTDVSEDASTKHTQATAAGLRTAREGA</sequence>
<keyword evidence="3" id="KW-0677">Repeat</keyword>
<name>A0A0F7U730_NEOCL</name>
<dbReference type="InterPro" id="IPR032675">
    <property type="entry name" value="LRR_dom_sf"/>
</dbReference>
<proteinExistence type="predicted"/>